<evidence type="ECO:0000313" key="3">
    <source>
        <dbReference type="Proteomes" id="UP000657006"/>
    </source>
</evidence>
<sequence length="736" mass="82676">MLRLIWNEWARLISGRFLMGAILLLLCLNLGFASSYRVDPYIPNSAYRQISYDLTQYAREHGADAMCAYLQEKVTEYTIYQELMWGETPDTDGQDQAASYIQRYQDQTYELRYTDQVSRELQVYQSQLNQVLAVQNYAGYLEQIRKNAERIQNVSIFADPNSFAYRNSVKAREAYGRMEGVCPVYDTSYGIVSATDSRITDLSLFACILLITVYLLIGQKSTGLQAVVHSCKNGRGKLICSQLATLLLVSLVGTAVFTGANLCVGAVQFGLGDLGRPIQSVEGFLGCTLRVSVRGYLLLFWIEKSFALFAAAAVAAFLCMVAKSDAFVFFSVGLITAAEAVLFFTVSPFSYLSGLKYLNLVSAIQTNGVMEKYTNINFFSRPLDLQVATFITVGCVILLFASLTIWRYVKGDTPTWSSGKLSEVLARLNPFKRRISTHIWYHEGYKILIANKAIWIVLAFVLLQFYHYSTYRRPYDLDDTYFREYAKQVEGLTPQEARAFAQEEEARFEKIYRDIDQLMQRHASNELTEMQYTAALASFQSKLASENAFSTLMQRLEYLDTHCPNGGVVYDTGYRLLYQVSLQTFDQPLLAALFLVLCISPILAYDRERRTCEITRATRFGRTKARFYQWLYGFIIGAVILCIAYLPLLVNVSRTYGLGGLSLPVQSLPAFAAFPLSISLGGFLLLLYGLRLLITWAGVCLLMGVSSRCKSVVASLILGLVAIGIPLGIYLAVCLL</sequence>
<reference evidence="2" key="1">
    <citation type="submission" date="2020-08" db="EMBL/GenBank/DDBJ databases">
        <title>Genome public.</title>
        <authorList>
            <person name="Liu C."/>
            <person name="Sun Q."/>
        </authorList>
    </citation>
    <scope>NUCLEOTIDE SEQUENCE</scope>
    <source>
        <strain evidence="2">NSJ-32</strain>
    </source>
</reference>
<feature type="transmembrane region" description="Helical" evidence="1">
    <location>
        <begin position="199"/>
        <end position="217"/>
    </location>
</feature>
<gene>
    <name evidence="2" type="ORF">H8730_12385</name>
</gene>
<comment type="caution">
    <text evidence="2">The sequence shown here is derived from an EMBL/GenBank/DDBJ whole genome shotgun (WGS) entry which is preliminary data.</text>
</comment>
<dbReference type="RefSeq" id="WP_177713781.1">
    <property type="nucleotide sequence ID" value="NZ_JACRSQ010000019.1"/>
</dbReference>
<dbReference type="Proteomes" id="UP000657006">
    <property type="component" value="Unassembled WGS sequence"/>
</dbReference>
<evidence type="ECO:0000313" key="2">
    <source>
        <dbReference type="EMBL" id="MBC8544335.1"/>
    </source>
</evidence>
<feature type="transmembrane region" description="Helical" evidence="1">
    <location>
        <begin position="449"/>
        <end position="468"/>
    </location>
</feature>
<accession>A0A926DW45</accession>
<feature type="transmembrane region" description="Helical" evidence="1">
    <location>
        <begin position="387"/>
        <end position="409"/>
    </location>
</feature>
<dbReference type="EMBL" id="JACRSQ010000019">
    <property type="protein sequence ID" value="MBC8544335.1"/>
    <property type="molecule type" value="Genomic_DNA"/>
</dbReference>
<keyword evidence="3" id="KW-1185">Reference proteome</keyword>
<protein>
    <submittedName>
        <fullName evidence="2">Uncharacterized protein</fullName>
    </submittedName>
</protein>
<keyword evidence="1" id="KW-0812">Transmembrane</keyword>
<feature type="transmembrane region" description="Helical" evidence="1">
    <location>
        <begin position="668"/>
        <end position="690"/>
    </location>
</feature>
<proteinExistence type="predicted"/>
<keyword evidence="1" id="KW-1133">Transmembrane helix</keyword>
<organism evidence="2 3">
    <name type="scientific">Bianquea renquensis</name>
    <dbReference type="NCBI Taxonomy" id="2763661"/>
    <lineage>
        <taxon>Bacteria</taxon>
        <taxon>Bacillati</taxon>
        <taxon>Bacillota</taxon>
        <taxon>Clostridia</taxon>
        <taxon>Eubacteriales</taxon>
        <taxon>Bianqueaceae</taxon>
        <taxon>Bianquea</taxon>
    </lineage>
</organism>
<dbReference type="AlphaFoldDB" id="A0A926DW45"/>
<feature type="transmembrane region" description="Helical" evidence="1">
    <location>
        <begin position="589"/>
        <end position="606"/>
    </location>
</feature>
<feature type="transmembrane region" description="Helical" evidence="1">
    <location>
        <begin position="298"/>
        <end position="319"/>
    </location>
</feature>
<feature type="transmembrane region" description="Helical" evidence="1">
    <location>
        <begin position="326"/>
        <end position="351"/>
    </location>
</feature>
<feature type="transmembrane region" description="Helical" evidence="1">
    <location>
        <begin position="627"/>
        <end position="648"/>
    </location>
</feature>
<name>A0A926DW45_9FIRM</name>
<keyword evidence="1" id="KW-0472">Membrane</keyword>
<evidence type="ECO:0000256" key="1">
    <source>
        <dbReference type="SAM" id="Phobius"/>
    </source>
</evidence>
<feature type="transmembrane region" description="Helical" evidence="1">
    <location>
        <begin position="238"/>
        <end position="267"/>
    </location>
</feature>
<feature type="transmembrane region" description="Helical" evidence="1">
    <location>
        <begin position="711"/>
        <end position="733"/>
    </location>
</feature>